<protein>
    <submittedName>
        <fullName evidence="1">TIGR03089 family protein</fullName>
    </submittedName>
</protein>
<dbReference type="Gene3D" id="3.40.50.12780">
    <property type="entry name" value="N-terminal domain of ligase-like"/>
    <property type="match status" value="2"/>
</dbReference>
<organism evidence="1 2">
    <name type="scientific">Angustibacter luteus</name>
    <dbReference type="NCBI Taxonomy" id="658456"/>
    <lineage>
        <taxon>Bacteria</taxon>
        <taxon>Bacillati</taxon>
        <taxon>Actinomycetota</taxon>
        <taxon>Actinomycetes</taxon>
        <taxon>Kineosporiales</taxon>
        <taxon>Kineosporiaceae</taxon>
    </lineage>
</organism>
<comment type="caution">
    <text evidence="1">The sequence shown here is derived from an EMBL/GenBank/DDBJ whole genome shotgun (WGS) entry which is preliminary data.</text>
</comment>
<keyword evidence="2" id="KW-1185">Reference proteome</keyword>
<dbReference type="InterPro" id="IPR042099">
    <property type="entry name" value="ANL_N_sf"/>
</dbReference>
<dbReference type="EMBL" id="JBHSRD010000004">
    <property type="protein sequence ID" value="MFC6008210.1"/>
    <property type="molecule type" value="Genomic_DNA"/>
</dbReference>
<evidence type="ECO:0000313" key="2">
    <source>
        <dbReference type="Proteomes" id="UP001596189"/>
    </source>
</evidence>
<sequence>MSASTPAHLLAELVAQDGTRPRLTWYDDADGPTRGERIELSARVLATWTAKAANLLVDDLGVERGDVVALDLPAHWRTTYWALAVWRVGAVVSLGDDPAAAVRVTATPTAPTGLAGTTAAQQVAVSLPALARRWTPTDRGPADLPAGVVDEAADLASHPDVFVPYDEPEPDDPALRHAGGEWAAGGLVDAARGLATERGWPPGARVAVTAQDVDDVLLALLAAWSTGGSAVLVRPSSDAATIPEPVALQARWDAERVTSAYGPPGRPASRP</sequence>
<dbReference type="SUPFAM" id="SSF56801">
    <property type="entry name" value="Acetyl-CoA synthetase-like"/>
    <property type="match status" value="2"/>
</dbReference>
<proteinExistence type="predicted"/>
<gene>
    <name evidence="1" type="ORF">ACFQDO_13825</name>
</gene>
<reference evidence="2" key="1">
    <citation type="journal article" date="2019" name="Int. J. Syst. Evol. Microbiol.">
        <title>The Global Catalogue of Microorganisms (GCM) 10K type strain sequencing project: providing services to taxonomists for standard genome sequencing and annotation.</title>
        <authorList>
            <consortium name="The Broad Institute Genomics Platform"/>
            <consortium name="The Broad Institute Genome Sequencing Center for Infectious Disease"/>
            <person name="Wu L."/>
            <person name="Ma J."/>
        </authorList>
    </citation>
    <scope>NUCLEOTIDE SEQUENCE [LARGE SCALE GENOMIC DNA]</scope>
    <source>
        <strain evidence="2">KACC 14249</strain>
    </source>
</reference>
<dbReference type="RefSeq" id="WP_345715097.1">
    <property type="nucleotide sequence ID" value="NZ_BAABFP010000002.1"/>
</dbReference>
<evidence type="ECO:0000313" key="1">
    <source>
        <dbReference type="EMBL" id="MFC6008210.1"/>
    </source>
</evidence>
<dbReference type="NCBIfam" id="TIGR03089">
    <property type="entry name" value="TIGR03089 family protein"/>
    <property type="match status" value="1"/>
</dbReference>
<name>A0ABW1JGA0_9ACTN</name>
<dbReference type="Proteomes" id="UP001596189">
    <property type="component" value="Unassembled WGS sequence"/>
</dbReference>
<dbReference type="InterPro" id="IPR017523">
    <property type="entry name" value="Rv3268"/>
</dbReference>
<accession>A0ABW1JGA0</accession>